<feature type="domain" description="DUF7343" evidence="3">
    <location>
        <begin position="362"/>
        <end position="423"/>
    </location>
</feature>
<dbReference type="InterPro" id="IPR036390">
    <property type="entry name" value="WH_DNA-bd_sf"/>
</dbReference>
<dbReference type="EMBL" id="JAOPKC010000005">
    <property type="protein sequence ID" value="MCU4717844.1"/>
    <property type="molecule type" value="Genomic_DNA"/>
</dbReference>
<feature type="region of interest" description="Disordered" evidence="1">
    <location>
        <begin position="278"/>
        <end position="367"/>
    </location>
</feature>
<dbReference type="Gene3D" id="1.10.10.10">
    <property type="entry name" value="Winged helix-like DNA-binding domain superfamily/Winged helix DNA-binding domain"/>
    <property type="match status" value="1"/>
</dbReference>
<dbReference type="CDD" id="cd00090">
    <property type="entry name" value="HTH_ARSR"/>
    <property type="match status" value="1"/>
</dbReference>
<protein>
    <submittedName>
        <fullName evidence="6">Helix-turn-helix domain-containing protein</fullName>
    </submittedName>
</protein>
<feature type="compositionally biased region" description="Low complexity" evidence="1">
    <location>
        <begin position="283"/>
        <end position="303"/>
    </location>
</feature>
<evidence type="ECO:0000256" key="1">
    <source>
        <dbReference type="SAM" id="MobiDB-lite"/>
    </source>
</evidence>
<keyword evidence="7" id="KW-1185">Reference proteome</keyword>
<dbReference type="AlphaFoldDB" id="A0AAE3LJ60"/>
<keyword evidence="2" id="KW-0812">Transmembrane</keyword>
<dbReference type="InterPro" id="IPR055767">
    <property type="entry name" value="DUF7343"/>
</dbReference>
<dbReference type="Proteomes" id="UP001209746">
    <property type="component" value="Unassembled WGS sequence"/>
</dbReference>
<comment type="caution">
    <text evidence="6">The sequence shown here is derived from an EMBL/GenBank/DDBJ whole genome shotgun (WGS) entry which is preliminary data.</text>
</comment>
<dbReference type="Pfam" id="PF24036">
    <property type="entry name" value="DUF7345"/>
    <property type="match status" value="1"/>
</dbReference>
<dbReference type="InterPro" id="IPR036388">
    <property type="entry name" value="WH-like_DNA-bd_sf"/>
</dbReference>
<sequence length="429" mass="46213">MPAWSRATFAVALAGVLLVAGVAPLHALSTGTLPDQPSTVGSHSHTVDARASVLPDSSFEIETTYRIDVQSDGDARWTINRTFRFENDSHREGFEAVAERFIEGEYSGQTVAAFEGASELVAETTGRQMDISDVSRDTRTGTDGGALLLSFTWTNFSHEESGRIHVDDAFQTEPRWFPGLSEQETLIITRPPSYQFYSASTNVQNRQLRWEGPHTFGPNRPYAVFDPISTAPPTTEPGNATTPLAERTDGLVGLLVGVIALLSILVVLGYAARVGKLPGQQPTAGSSSSASAAAGTSRTDATAPTDESEIGDRASAVEGEREATSEGSEETAESGREAMVAGEQAATEGEETDEQDEIDEELLSDEERVERLLTENGGRMKQARIVEETGWSSAKVSQLLSSMAEEGLVEKLRIGRENLISFPDEEPDQ</sequence>
<dbReference type="EMBL" id="JAOPKD010000006">
    <property type="protein sequence ID" value="MCU4727008.1"/>
    <property type="molecule type" value="Genomic_DNA"/>
</dbReference>
<name>A0AAE3LJ60_9EURY</name>
<evidence type="ECO:0000313" key="5">
    <source>
        <dbReference type="EMBL" id="MCU4717844.1"/>
    </source>
</evidence>
<evidence type="ECO:0000256" key="2">
    <source>
        <dbReference type="SAM" id="Phobius"/>
    </source>
</evidence>
<keyword evidence="2" id="KW-1133">Transmembrane helix</keyword>
<evidence type="ECO:0000313" key="7">
    <source>
        <dbReference type="Proteomes" id="UP001208186"/>
    </source>
</evidence>
<dbReference type="Pfam" id="PF24034">
    <property type="entry name" value="DUF7343"/>
    <property type="match status" value="1"/>
</dbReference>
<evidence type="ECO:0000313" key="8">
    <source>
        <dbReference type="Proteomes" id="UP001209746"/>
    </source>
</evidence>
<accession>A0AAE3LJ60</accession>
<feature type="compositionally biased region" description="Acidic residues" evidence="1">
    <location>
        <begin position="348"/>
        <end position="364"/>
    </location>
</feature>
<proteinExistence type="predicted"/>
<feature type="transmembrane region" description="Helical" evidence="2">
    <location>
        <begin position="251"/>
        <end position="272"/>
    </location>
</feature>
<evidence type="ECO:0000259" key="4">
    <source>
        <dbReference type="Pfam" id="PF24036"/>
    </source>
</evidence>
<reference evidence="6" key="1">
    <citation type="submission" date="2023-02" db="EMBL/GenBank/DDBJ databases">
        <title>Enrichment on poylsaccharides allowed isolation of novel metabolic and taxonomic groups of Haloarchaea.</title>
        <authorList>
            <person name="Sorokin D.Y."/>
            <person name="Elcheninov A.G."/>
            <person name="Khizhniak T.V."/>
            <person name="Kolganova T.V."/>
            <person name="Kublanov I.V."/>
        </authorList>
    </citation>
    <scope>NUCLEOTIDE SEQUENCE</scope>
    <source>
        <strain evidence="5 7">HArc-curdl5-1</strain>
        <strain evidence="6">HArc-curdl7</strain>
    </source>
</reference>
<keyword evidence="2" id="KW-0472">Membrane</keyword>
<dbReference type="RefSeq" id="WP_315908609.1">
    <property type="nucleotide sequence ID" value="NZ_JAOPKC010000005.1"/>
</dbReference>
<dbReference type="Proteomes" id="UP001208186">
    <property type="component" value="Unassembled WGS sequence"/>
</dbReference>
<dbReference type="InterPro" id="IPR011991">
    <property type="entry name" value="ArsR-like_HTH"/>
</dbReference>
<dbReference type="SUPFAM" id="SSF46785">
    <property type="entry name" value="Winged helix' DNA-binding domain"/>
    <property type="match status" value="1"/>
</dbReference>
<organism evidence="6 8">
    <name type="scientific">Halapricum hydrolyticum</name>
    <dbReference type="NCBI Taxonomy" id="2979991"/>
    <lineage>
        <taxon>Archaea</taxon>
        <taxon>Methanobacteriati</taxon>
        <taxon>Methanobacteriota</taxon>
        <taxon>Stenosarchaea group</taxon>
        <taxon>Halobacteria</taxon>
        <taxon>Halobacteriales</taxon>
        <taxon>Haloarculaceae</taxon>
        <taxon>Halapricum</taxon>
    </lineage>
</organism>
<evidence type="ECO:0000313" key="6">
    <source>
        <dbReference type="EMBL" id="MCU4727008.1"/>
    </source>
</evidence>
<dbReference type="InterPro" id="IPR055769">
    <property type="entry name" value="DUF7345"/>
</dbReference>
<evidence type="ECO:0000259" key="3">
    <source>
        <dbReference type="Pfam" id="PF24034"/>
    </source>
</evidence>
<gene>
    <name evidence="6" type="ORF">OB914_08500</name>
    <name evidence="5" type="ORF">OB916_07165</name>
</gene>
<feature type="domain" description="DUF7345" evidence="4">
    <location>
        <begin position="66"/>
        <end position="194"/>
    </location>
</feature>